<accession>A0A914UJY9</accession>
<dbReference type="Proteomes" id="UP000887566">
    <property type="component" value="Unplaced"/>
</dbReference>
<feature type="region of interest" description="Disordered" evidence="1">
    <location>
        <begin position="149"/>
        <end position="174"/>
    </location>
</feature>
<evidence type="ECO:0000256" key="1">
    <source>
        <dbReference type="SAM" id="MobiDB-lite"/>
    </source>
</evidence>
<protein>
    <submittedName>
        <fullName evidence="3">Uncharacterized protein</fullName>
    </submittedName>
</protein>
<evidence type="ECO:0000313" key="3">
    <source>
        <dbReference type="WBParaSite" id="PSAMB.scaffold106size78906.g2116.t1"/>
    </source>
</evidence>
<sequence>MGNWQGGEGGKGEGGADEQQLLRVGGGSGLRGRAPANEHSAQGFAVCNAVPPRRAVLQPLFDCLFRRGPPANPLRLVRRRRRQFEIESIRIAGRRRVAGVGRIKVVIVALVFFRQSSVPRPLARQAPMDADHSQPAVYTSADDVTAAGYATSGGRAKHPPDHQHRGRLRSGSTSRPVLPVAYQTHYSDSGFGSTLSSGSSCSYLPPPPPYRMRGKPQHRIHRSLSDSKYGSGAQHPPDFFRLSRGSWTSRVSAVGGIERRRPSAGVRQN</sequence>
<keyword evidence="2" id="KW-1185">Reference proteome</keyword>
<organism evidence="2 3">
    <name type="scientific">Plectus sambesii</name>
    <dbReference type="NCBI Taxonomy" id="2011161"/>
    <lineage>
        <taxon>Eukaryota</taxon>
        <taxon>Metazoa</taxon>
        <taxon>Ecdysozoa</taxon>
        <taxon>Nematoda</taxon>
        <taxon>Chromadorea</taxon>
        <taxon>Plectida</taxon>
        <taxon>Plectina</taxon>
        <taxon>Plectoidea</taxon>
        <taxon>Plectidae</taxon>
        <taxon>Plectus</taxon>
    </lineage>
</organism>
<evidence type="ECO:0000313" key="2">
    <source>
        <dbReference type="Proteomes" id="UP000887566"/>
    </source>
</evidence>
<dbReference type="AlphaFoldDB" id="A0A914UJY9"/>
<dbReference type="WBParaSite" id="PSAMB.scaffold106size78906.g2116.t1">
    <property type="protein sequence ID" value="PSAMB.scaffold106size78906.g2116.t1"/>
    <property type="gene ID" value="PSAMB.scaffold106size78906.g2116"/>
</dbReference>
<name>A0A914UJY9_9BILA</name>
<proteinExistence type="predicted"/>
<reference evidence="3" key="1">
    <citation type="submission" date="2022-11" db="UniProtKB">
        <authorList>
            <consortium name="WormBaseParasite"/>
        </authorList>
    </citation>
    <scope>IDENTIFICATION</scope>
</reference>